<proteinExistence type="predicted"/>
<keyword evidence="2" id="KW-1185">Reference proteome</keyword>
<dbReference type="InParanoid" id="A0A2J7R2C3"/>
<name>A0A2J7R2C3_9NEOP</name>
<dbReference type="EMBL" id="NEVH01007841">
    <property type="protein sequence ID" value="PNF34983.1"/>
    <property type="molecule type" value="Genomic_DNA"/>
</dbReference>
<gene>
    <name evidence="1" type="ORF">B7P43_G15622</name>
</gene>
<dbReference type="InterPro" id="IPR036397">
    <property type="entry name" value="RNaseH_sf"/>
</dbReference>
<dbReference type="Proteomes" id="UP000235965">
    <property type="component" value="Unassembled WGS sequence"/>
</dbReference>
<sequence>MYPNRCIRFRRHNWPCYNSYFCQIIRNYAFKSDLKIKWVRPPKIPCIKPEKSGDLASLPPVDKKQYPLEFQNSEELKTVRSLVSCPIPILEDQGVPLLSQFFLLTCPEWVTLPVDPLLPAYLSGQEHSNLHRHIGDTIGGDPHPMWCKCFREGREHVENEPHYRQLRTSITEPNTDRAYVHIRENRHITIKELEAVLSISVGSVEDIMKYNLHYRKVNACADLAPSDFYLFGGLKSDLQCVRFVDNGAVIQTVWEWIHRQPQAFFGKGIRMLPERWKKCVDSGGEYIED</sequence>
<dbReference type="PANTHER" id="PTHR46060">
    <property type="entry name" value="MARINER MOS1 TRANSPOSASE-LIKE PROTEIN"/>
    <property type="match status" value="1"/>
</dbReference>
<dbReference type="GO" id="GO:0003676">
    <property type="term" value="F:nucleic acid binding"/>
    <property type="evidence" value="ECO:0007669"/>
    <property type="project" value="InterPro"/>
</dbReference>
<organism evidence="1 2">
    <name type="scientific">Cryptotermes secundus</name>
    <dbReference type="NCBI Taxonomy" id="105785"/>
    <lineage>
        <taxon>Eukaryota</taxon>
        <taxon>Metazoa</taxon>
        <taxon>Ecdysozoa</taxon>
        <taxon>Arthropoda</taxon>
        <taxon>Hexapoda</taxon>
        <taxon>Insecta</taxon>
        <taxon>Pterygota</taxon>
        <taxon>Neoptera</taxon>
        <taxon>Polyneoptera</taxon>
        <taxon>Dictyoptera</taxon>
        <taxon>Blattodea</taxon>
        <taxon>Blattoidea</taxon>
        <taxon>Termitoidae</taxon>
        <taxon>Kalotermitidae</taxon>
        <taxon>Cryptotermitinae</taxon>
        <taxon>Cryptotermes</taxon>
    </lineage>
</organism>
<dbReference type="PANTHER" id="PTHR46060:SF1">
    <property type="entry name" value="MARINER MOS1 TRANSPOSASE-LIKE PROTEIN"/>
    <property type="match status" value="1"/>
</dbReference>
<comment type="caution">
    <text evidence="1">The sequence shown here is derived from an EMBL/GenBank/DDBJ whole genome shotgun (WGS) entry which is preliminary data.</text>
</comment>
<evidence type="ECO:0000313" key="2">
    <source>
        <dbReference type="Proteomes" id="UP000235965"/>
    </source>
</evidence>
<accession>A0A2J7R2C3</accession>
<evidence type="ECO:0000313" key="1">
    <source>
        <dbReference type="EMBL" id="PNF34983.1"/>
    </source>
</evidence>
<dbReference type="AlphaFoldDB" id="A0A2J7R2C3"/>
<reference evidence="1 2" key="1">
    <citation type="submission" date="2017-12" db="EMBL/GenBank/DDBJ databases">
        <title>Hemimetabolous genomes reveal molecular basis of termite eusociality.</title>
        <authorList>
            <person name="Harrison M.C."/>
            <person name="Jongepier E."/>
            <person name="Robertson H.M."/>
            <person name="Arning N."/>
            <person name="Bitard-Feildel T."/>
            <person name="Chao H."/>
            <person name="Childers C.P."/>
            <person name="Dinh H."/>
            <person name="Doddapaneni H."/>
            <person name="Dugan S."/>
            <person name="Gowin J."/>
            <person name="Greiner C."/>
            <person name="Han Y."/>
            <person name="Hu H."/>
            <person name="Hughes D.S.T."/>
            <person name="Huylmans A.-K."/>
            <person name="Kemena C."/>
            <person name="Kremer L.P.M."/>
            <person name="Lee S.L."/>
            <person name="Lopez-Ezquerra A."/>
            <person name="Mallet L."/>
            <person name="Monroy-Kuhn J.M."/>
            <person name="Moser A."/>
            <person name="Murali S.C."/>
            <person name="Muzny D.M."/>
            <person name="Otani S."/>
            <person name="Piulachs M.-D."/>
            <person name="Poelchau M."/>
            <person name="Qu J."/>
            <person name="Schaub F."/>
            <person name="Wada-Katsumata A."/>
            <person name="Worley K.C."/>
            <person name="Xie Q."/>
            <person name="Ylla G."/>
            <person name="Poulsen M."/>
            <person name="Gibbs R.A."/>
            <person name="Schal C."/>
            <person name="Richards S."/>
            <person name="Belles X."/>
            <person name="Korb J."/>
            <person name="Bornberg-Bauer E."/>
        </authorList>
    </citation>
    <scope>NUCLEOTIDE SEQUENCE [LARGE SCALE GENOMIC DNA]</scope>
    <source>
        <tissue evidence="1">Whole body</tissue>
    </source>
</reference>
<dbReference type="OrthoDB" id="441444at2759"/>
<dbReference type="InterPro" id="IPR052709">
    <property type="entry name" value="Transposase-MT_Hybrid"/>
</dbReference>
<dbReference type="STRING" id="105785.A0A2J7R2C3"/>
<dbReference type="Gene3D" id="3.30.420.10">
    <property type="entry name" value="Ribonuclease H-like superfamily/Ribonuclease H"/>
    <property type="match status" value="1"/>
</dbReference>
<protein>
    <submittedName>
        <fullName evidence="1">Uncharacterized protein</fullName>
    </submittedName>
</protein>